<dbReference type="PANTHER" id="PTHR23351:SF52">
    <property type="entry name" value="PROTO-ONCOGENE C-FOS-RELATED"/>
    <property type="match status" value="1"/>
</dbReference>
<dbReference type="Gene3D" id="1.20.5.170">
    <property type="match status" value="2"/>
</dbReference>
<feature type="domain" description="BZIP" evidence="2">
    <location>
        <begin position="104"/>
        <end position="167"/>
    </location>
</feature>
<evidence type="ECO:0000256" key="1">
    <source>
        <dbReference type="SAM" id="MobiDB-lite"/>
    </source>
</evidence>
<feature type="compositionally biased region" description="Basic residues" evidence="1">
    <location>
        <begin position="83"/>
        <end position="93"/>
    </location>
</feature>
<feature type="region of interest" description="Disordered" evidence="1">
    <location>
        <begin position="1"/>
        <end position="38"/>
    </location>
</feature>
<feature type="region of interest" description="Disordered" evidence="1">
    <location>
        <begin position="486"/>
        <end position="505"/>
    </location>
</feature>
<evidence type="ECO:0000313" key="4">
    <source>
        <dbReference type="Proteomes" id="UP000606274"/>
    </source>
</evidence>
<dbReference type="GO" id="GO:0005634">
    <property type="term" value="C:nucleus"/>
    <property type="evidence" value="ECO:0007669"/>
    <property type="project" value="TreeGrafter"/>
</dbReference>
<reference evidence="3" key="1">
    <citation type="submission" date="2020-08" db="EMBL/GenBank/DDBJ databases">
        <title>Chromosome-level assembly of Southern catfish (Silurus meridionalis) provides insights into visual adaptation to the nocturnal and benthic lifestyles.</title>
        <authorList>
            <person name="Zhang Y."/>
            <person name="Wang D."/>
            <person name="Peng Z."/>
        </authorList>
    </citation>
    <scope>NUCLEOTIDE SEQUENCE</scope>
    <source>
        <strain evidence="3">SWU-2019-XX</strain>
        <tissue evidence="3">Muscle</tissue>
    </source>
</reference>
<dbReference type="GO" id="GO:0000978">
    <property type="term" value="F:RNA polymerase II cis-regulatory region sequence-specific DNA binding"/>
    <property type="evidence" value="ECO:0007669"/>
    <property type="project" value="TreeGrafter"/>
</dbReference>
<dbReference type="Pfam" id="PF00170">
    <property type="entry name" value="bZIP_1"/>
    <property type="match status" value="2"/>
</dbReference>
<sequence length="583" mass="64336">MILSKAGVESVSRCSSASPAGELMETTQGPGSDLEAPAAPFVPTVTAISTSPDLQWMVQPTIITSVSPSATKPETRETAAKRSGAKAKNTTRKGKGEQLTPEEEEKKRIRRERNKMAAAKCRNRRRELTDTLQAETDKLEEDKAALQAEIANLLKEKERLEYVLASHKPICQLPEELESIFPESPQPLPSSEISGQLPEDGGQDTSSLHDLETPLVPPTAISGNSNILLCSSAEVSLCDLEPSLNFKEELLENILGSVDEERISVEKARSVPDIDLNGSLGITDWETLYKSVANDLEPLSTPVVSASTPTCSNYLSIFTFACPELECLTEEMDGCKGGVPKSDNLSSSRGQFFFFLHPCLRLAAGEHRVPHSRVLPARDRYINVLMQRFPLFKIYSRPPADLKKAHQGIAGSKSAVVKGVHAMMPGQIPDPSVTAGSLPSLGPLAGISATTLTDQLKYADLCSLGAMLSPLHFLGKLSKHHLPIKAEKDEEEERRKRRREKNKVAAARCRNKKKERTEYLQRESERLEMMNSELKAQIEELKHERQQLILMLNRHRPTCIVRTDSVKTPESEANPLLEQLEAK</sequence>
<dbReference type="EMBL" id="JABFDY010000008">
    <property type="protein sequence ID" value="KAF7704609.1"/>
    <property type="molecule type" value="Genomic_DNA"/>
</dbReference>
<keyword evidence="4" id="KW-1185">Reference proteome</keyword>
<dbReference type="Proteomes" id="UP000606274">
    <property type="component" value="Unassembled WGS sequence"/>
</dbReference>
<dbReference type="AlphaFoldDB" id="A0A8T0BCF0"/>
<accession>A0A8T0BCF0</accession>
<dbReference type="SUPFAM" id="SSF57959">
    <property type="entry name" value="Leucine zipper domain"/>
    <property type="match status" value="2"/>
</dbReference>
<dbReference type="InterPro" id="IPR046347">
    <property type="entry name" value="bZIP_sf"/>
</dbReference>
<dbReference type="PANTHER" id="PTHR23351">
    <property type="entry name" value="FOS TRANSCRIPTION FACTOR-RELATED"/>
    <property type="match status" value="1"/>
</dbReference>
<dbReference type="PROSITE" id="PS00036">
    <property type="entry name" value="BZIP_BASIC"/>
    <property type="match status" value="2"/>
</dbReference>
<dbReference type="CDD" id="cd14722">
    <property type="entry name" value="bZIP_ATF3"/>
    <property type="match status" value="1"/>
</dbReference>
<dbReference type="PROSITE" id="PS50217">
    <property type="entry name" value="BZIP"/>
    <property type="match status" value="2"/>
</dbReference>
<gene>
    <name evidence="3" type="ORF">HF521_021681</name>
</gene>
<feature type="region of interest" description="Disordered" evidence="1">
    <location>
        <begin position="67"/>
        <end position="108"/>
    </location>
</feature>
<name>A0A8T0BCF0_SILME</name>
<evidence type="ECO:0000259" key="2">
    <source>
        <dbReference type="PROSITE" id="PS50217"/>
    </source>
</evidence>
<dbReference type="PRINTS" id="PR00042">
    <property type="entry name" value="LEUZIPPRFOS"/>
</dbReference>
<dbReference type="GO" id="GO:0000981">
    <property type="term" value="F:DNA-binding transcription factor activity, RNA polymerase II-specific"/>
    <property type="evidence" value="ECO:0007669"/>
    <property type="project" value="TreeGrafter"/>
</dbReference>
<feature type="domain" description="BZIP" evidence="2">
    <location>
        <begin position="492"/>
        <end position="555"/>
    </location>
</feature>
<feature type="region of interest" description="Disordered" evidence="1">
    <location>
        <begin position="181"/>
        <end position="210"/>
    </location>
</feature>
<organism evidence="3 4">
    <name type="scientific">Silurus meridionalis</name>
    <name type="common">Southern catfish</name>
    <name type="synonym">Silurus soldatovi meridionalis</name>
    <dbReference type="NCBI Taxonomy" id="175797"/>
    <lineage>
        <taxon>Eukaryota</taxon>
        <taxon>Metazoa</taxon>
        <taxon>Chordata</taxon>
        <taxon>Craniata</taxon>
        <taxon>Vertebrata</taxon>
        <taxon>Euteleostomi</taxon>
        <taxon>Actinopterygii</taxon>
        <taxon>Neopterygii</taxon>
        <taxon>Teleostei</taxon>
        <taxon>Ostariophysi</taxon>
        <taxon>Siluriformes</taxon>
        <taxon>Siluridae</taxon>
        <taxon>Silurus</taxon>
    </lineage>
</organism>
<protein>
    <recommendedName>
        <fullName evidence="2">BZIP domain-containing protein</fullName>
    </recommendedName>
</protein>
<dbReference type="FunFam" id="1.20.5.170:FF:000006">
    <property type="entry name" value="fos-related antigen 2 isoform X1"/>
    <property type="match status" value="2"/>
</dbReference>
<dbReference type="CDD" id="cd14721">
    <property type="entry name" value="bZIP_Fos"/>
    <property type="match status" value="1"/>
</dbReference>
<dbReference type="InterPro" id="IPR004827">
    <property type="entry name" value="bZIP"/>
</dbReference>
<dbReference type="InterPro" id="IPR000837">
    <property type="entry name" value="AP-1"/>
</dbReference>
<comment type="caution">
    <text evidence="3">The sequence shown here is derived from an EMBL/GenBank/DDBJ whole genome shotgun (WGS) entry which is preliminary data.</text>
</comment>
<evidence type="ECO:0000313" key="3">
    <source>
        <dbReference type="EMBL" id="KAF7704609.1"/>
    </source>
</evidence>
<proteinExistence type="predicted"/>
<dbReference type="SMART" id="SM00338">
    <property type="entry name" value="BRLZ"/>
    <property type="match status" value="2"/>
</dbReference>